<keyword evidence="9" id="KW-0446">Lipid-binding</keyword>
<evidence type="ECO:0000313" key="16">
    <source>
        <dbReference type="EMBL" id="KAL3878668.1"/>
    </source>
</evidence>
<evidence type="ECO:0000256" key="14">
    <source>
        <dbReference type="SAM" id="MobiDB-lite"/>
    </source>
</evidence>
<sequence length="538" mass="60936">MSGVNISNVALELPKRPGSARYITVQHDLNFGQNGQDGSARRAENVDWETKYMELKGKYDTLALQIKEKPELEDKIPAQFKTTDQISSEQTNELVLLRQRVESGDKDLKDLNQKLQECLNDLELKEKKLKIQQRAMEEVQKEKDDALIRLSRQMGQQMSEGNPVITDLSDQNRPCKLGEMYSEMYDNEWTDAFEALNETFKLDAKRSIKLLLQMLWESSNHASDLSQSAMKKIENLLSGSSDGVTPECRRLLREARKHVDIKKADSIFQDFREKLTILVNRRNLKDEKVDVYIKKCFQLCWLMSIQDPPVVLSREPERGDQFDTNLYKYYMNSGDNIDYVIWPALLLHKDGPLVAKGVAEPCAIPETKGAPATVNDDISLNKKSQMEPDGNVRESNSGPDAPFSSKSSYSPKVTQTYPVDKRKNIVHSETTSIRGKSPASKNNMAFDKRSQIEHDSKAREPKSGSSKIETTQYGNDVSSSLKSRHSPIVKPKPKHPVDERKYTVNSAKPARPGQGMVSKKIQLFEHDGSKSKLHGDSS</sequence>
<dbReference type="Pfam" id="PF16026">
    <property type="entry name" value="MIEAP"/>
    <property type="match status" value="1"/>
</dbReference>
<protein>
    <recommendedName>
        <fullName evidence="5">Mitochondria-eating protein</fullName>
    </recommendedName>
    <alternativeName>
        <fullName evidence="12">Spermatogenesis-associated protein 18</fullName>
    </alternativeName>
</protein>
<feature type="compositionally biased region" description="Polar residues" evidence="14">
    <location>
        <begin position="427"/>
        <end position="443"/>
    </location>
</feature>
<keyword evidence="7" id="KW-1000">Mitochondrion outer membrane</keyword>
<reference evidence="16 17" key="1">
    <citation type="submission" date="2024-11" db="EMBL/GenBank/DDBJ databases">
        <title>Chromosome-level genome assembly of the freshwater bivalve Anodonta woodiana.</title>
        <authorList>
            <person name="Chen X."/>
        </authorList>
    </citation>
    <scope>NUCLEOTIDE SEQUENCE [LARGE SCALE GENOMIC DNA]</scope>
    <source>
        <strain evidence="16">MN2024</strain>
        <tissue evidence="16">Gills</tissue>
    </source>
</reference>
<dbReference type="GO" id="GO:0005741">
    <property type="term" value="C:mitochondrial outer membrane"/>
    <property type="evidence" value="ECO:0007669"/>
    <property type="project" value="UniProtKB-SubCell"/>
</dbReference>
<feature type="domain" description="Mitochondria-eating protein C-terminal" evidence="15">
    <location>
        <begin position="174"/>
        <end position="359"/>
    </location>
</feature>
<evidence type="ECO:0000256" key="11">
    <source>
        <dbReference type="ARBA" id="ARBA00023136"/>
    </source>
</evidence>
<keyword evidence="10" id="KW-0496">Mitochondrion</keyword>
<keyword evidence="6" id="KW-0963">Cytoplasm</keyword>
<dbReference type="GO" id="GO:0008289">
    <property type="term" value="F:lipid binding"/>
    <property type="evidence" value="ECO:0007669"/>
    <property type="project" value="UniProtKB-KW"/>
</dbReference>
<keyword evidence="8 13" id="KW-0175">Coiled coil</keyword>
<evidence type="ECO:0000256" key="8">
    <source>
        <dbReference type="ARBA" id="ARBA00023054"/>
    </source>
</evidence>
<feature type="compositionally biased region" description="Basic and acidic residues" evidence="14">
    <location>
        <begin position="446"/>
        <end position="462"/>
    </location>
</feature>
<comment type="similarity">
    <text evidence="4">Belongs to the MIEAP family.</text>
</comment>
<feature type="compositionally biased region" description="Polar residues" evidence="14">
    <location>
        <begin position="463"/>
        <end position="481"/>
    </location>
</feature>
<dbReference type="GO" id="GO:0005759">
    <property type="term" value="C:mitochondrial matrix"/>
    <property type="evidence" value="ECO:0007669"/>
    <property type="project" value="UniProtKB-SubCell"/>
</dbReference>
<dbReference type="AlphaFoldDB" id="A0ABD3X1G5"/>
<evidence type="ECO:0000256" key="4">
    <source>
        <dbReference type="ARBA" id="ARBA00008233"/>
    </source>
</evidence>
<evidence type="ECO:0000256" key="6">
    <source>
        <dbReference type="ARBA" id="ARBA00022490"/>
    </source>
</evidence>
<feature type="region of interest" description="Disordered" evidence="14">
    <location>
        <begin position="382"/>
        <end position="538"/>
    </location>
</feature>
<feature type="coiled-coil region" evidence="13">
    <location>
        <begin position="94"/>
        <end position="149"/>
    </location>
</feature>
<dbReference type="InterPro" id="IPR031981">
    <property type="entry name" value="MIEAP_C"/>
</dbReference>
<evidence type="ECO:0000313" key="17">
    <source>
        <dbReference type="Proteomes" id="UP001634394"/>
    </source>
</evidence>
<evidence type="ECO:0000256" key="12">
    <source>
        <dbReference type="ARBA" id="ARBA00032687"/>
    </source>
</evidence>
<evidence type="ECO:0000256" key="7">
    <source>
        <dbReference type="ARBA" id="ARBA00022787"/>
    </source>
</evidence>
<evidence type="ECO:0000256" key="5">
    <source>
        <dbReference type="ARBA" id="ARBA00019863"/>
    </source>
</evidence>
<evidence type="ECO:0000256" key="3">
    <source>
        <dbReference type="ARBA" id="ARBA00004496"/>
    </source>
</evidence>
<dbReference type="Proteomes" id="UP001634394">
    <property type="component" value="Unassembled WGS sequence"/>
</dbReference>
<comment type="subcellular location">
    <subcellularLocation>
        <location evidence="3">Cytoplasm</location>
    </subcellularLocation>
    <subcellularLocation>
        <location evidence="2">Mitochondrion matrix</location>
    </subcellularLocation>
    <subcellularLocation>
        <location evidence="1">Mitochondrion outer membrane</location>
    </subcellularLocation>
</comment>
<name>A0ABD3X1G5_SINWO</name>
<evidence type="ECO:0000256" key="9">
    <source>
        <dbReference type="ARBA" id="ARBA00023121"/>
    </source>
</evidence>
<accession>A0ABD3X1G5</accession>
<dbReference type="InterPro" id="IPR026169">
    <property type="entry name" value="MIEAP"/>
</dbReference>
<feature type="compositionally biased region" description="Basic and acidic residues" evidence="14">
    <location>
        <begin position="522"/>
        <end position="538"/>
    </location>
</feature>
<comment type="caution">
    <text evidence="16">The sequence shown here is derived from an EMBL/GenBank/DDBJ whole genome shotgun (WGS) entry which is preliminary data.</text>
</comment>
<dbReference type="PANTHER" id="PTHR21771">
    <property type="entry name" value="MITOCHONDRIA-EATING PROTEIN-RELATED"/>
    <property type="match status" value="1"/>
</dbReference>
<feature type="compositionally biased region" description="Polar residues" evidence="14">
    <location>
        <begin position="393"/>
        <end position="417"/>
    </location>
</feature>
<feature type="compositionally biased region" description="Basic residues" evidence="14">
    <location>
        <begin position="482"/>
        <end position="494"/>
    </location>
</feature>
<dbReference type="EMBL" id="JBJQND010000004">
    <property type="protein sequence ID" value="KAL3878668.1"/>
    <property type="molecule type" value="Genomic_DNA"/>
</dbReference>
<keyword evidence="11" id="KW-0472">Membrane</keyword>
<gene>
    <name evidence="16" type="ORF">ACJMK2_030999</name>
</gene>
<evidence type="ECO:0000256" key="2">
    <source>
        <dbReference type="ARBA" id="ARBA00004305"/>
    </source>
</evidence>
<proteinExistence type="inferred from homology"/>
<evidence type="ECO:0000259" key="15">
    <source>
        <dbReference type="Pfam" id="PF16026"/>
    </source>
</evidence>
<evidence type="ECO:0000256" key="10">
    <source>
        <dbReference type="ARBA" id="ARBA00023128"/>
    </source>
</evidence>
<evidence type="ECO:0000256" key="13">
    <source>
        <dbReference type="SAM" id="Coils"/>
    </source>
</evidence>
<organism evidence="16 17">
    <name type="scientific">Sinanodonta woodiana</name>
    <name type="common">Chinese pond mussel</name>
    <name type="synonym">Anodonta woodiana</name>
    <dbReference type="NCBI Taxonomy" id="1069815"/>
    <lineage>
        <taxon>Eukaryota</taxon>
        <taxon>Metazoa</taxon>
        <taxon>Spiralia</taxon>
        <taxon>Lophotrochozoa</taxon>
        <taxon>Mollusca</taxon>
        <taxon>Bivalvia</taxon>
        <taxon>Autobranchia</taxon>
        <taxon>Heteroconchia</taxon>
        <taxon>Palaeoheterodonta</taxon>
        <taxon>Unionida</taxon>
        <taxon>Unionoidea</taxon>
        <taxon>Unionidae</taxon>
        <taxon>Unioninae</taxon>
        <taxon>Sinanodonta</taxon>
    </lineage>
</organism>
<evidence type="ECO:0000256" key="1">
    <source>
        <dbReference type="ARBA" id="ARBA00004294"/>
    </source>
</evidence>
<keyword evidence="17" id="KW-1185">Reference proteome</keyword>